<protein>
    <submittedName>
        <fullName evidence="1">Uncharacterized protein</fullName>
    </submittedName>
</protein>
<dbReference type="OrthoDB" id="6022628at2759"/>
<evidence type="ECO:0000313" key="2">
    <source>
        <dbReference type="Proteomes" id="UP000410492"/>
    </source>
</evidence>
<evidence type="ECO:0000313" key="1">
    <source>
        <dbReference type="EMBL" id="VEN55846.1"/>
    </source>
</evidence>
<accession>A0A653D7D6</accession>
<feature type="non-terminal residue" evidence="1">
    <location>
        <position position="1"/>
    </location>
</feature>
<sequence>KNVWHKTRNTGTKQKEITVNVKRTPKEDYEYGSKKYNNNFLKTVELKLTACVSDMSGHCCLSGNQGN</sequence>
<reference evidence="1 2" key="1">
    <citation type="submission" date="2019-01" db="EMBL/GenBank/DDBJ databases">
        <authorList>
            <person name="Sayadi A."/>
        </authorList>
    </citation>
    <scope>NUCLEOTIDE SEQUENCE [LARGE SCALE GENOMIC DNA]</scope>
</reference>
<dbReference type="EMBL" id="CAACVG010010447">
    <property type="protein sequence ID" value="VEN55846.1"/>
    <property type="molecule type" value="Genomic_DNA"/>
</dbReference>
<dbReference type="Proteomes" id="UP000410492">
    <property type="component" value="Unassembled WGS sequence"/>
</dbReference>
<gene>
    <name evidence="1" type="ORF">CALMAC_LOCUS14915</name>
</gene>
<dbReference type="AlphaFoldDB" id="A0A653D7D6"/>
<name>A0A653D7D6_CALMS</name>
<proteinExistence type="predicted"/>
<organism evidence="1 2">
    <name type="scientific">Callosobruchus maculatus</name>
    <name type="common">Southern cowpea weevil</name>
    <name type="synonym">Pulse bruchid</name>
    <dbReference type="NCBI Taxonomy" id="64391"/>
    <lineage>
        <taxon>Eukaryota</taxon>
        <taxon>Metazoa</taxon>
        <taxon>Ecdysozoa</taxon>
        <taxon>Arthropoda</taxon>
        <taxon>Hexapoda</taxon>
        <taxon>Insecta</taxon>
        <taxon>Pterygota</taxon>
        <taxon>Neoptera</taxon>
        <taxon>Endopterygota</taxon>
        <taxon>Coleoptera</taxon>
        <taxon>Polyphaga</taxon>
        <taxon>Cucujiformia</taxon>
        <taxon>Chrysomeloidea</taxon>
        <taxon>Chrysomelidae</taxon>
        <taxon>Bruchinae</taxon>
        <taxon>Bruchini</taxon>
        <taxon>Callosobruchus</taxon>
    </lineage>
</organism>
<keyword evidence="2" id="KW-1185">Reference proteome</keyword>